<accession>A0ABS8HQW3</accession>
<protein>
    <submittedName>
        <fullName evidence="1">Uncharacterized protein</fullName>
    </submittedName>
</protein>
<dbReference type="EMBL" id="JAJHJB010000010">
    <property type="protein sequence ID" value="MCC5465555.1"/>
    <property type="molecule type" value="Genomic_DNA"/>
</dbReference>
<gene>
    <name evidence="1" type="ORF">LMF89_09290</name>
</gene>
<keyword evidence="2" id="KW-1185">Reference proteome</keyword>
<evidence type="ECO:0000313" key="2">
    <source>
        <dbReference type="Proteomes" id="UP001165492"/>
    </source>
</evidence>
<reference evidence="1" key="1">
    <citation type="submission" date="2021-11" db="EMBL/GenBank/DDBJ databases">
        <title>Description of a new species Pelosinus isolated from the bottom sediments of Lake Baikal.</title>
        <authorList>
            <person name="Zakharyuk A."/>
        </authorList>
    </citation>
    <scope>NUCLEOTIDE SEQUENCE</scope>
    <source>
        <strain evidence="1">Bkl1</strain>
    </source>
</reference>
<dbReference type="Proteomes" id="UP001165492">
    <property type="component" value="Unassembled WGS sequence"/>
</dbReference>
<name>A0ABS8HQW3_9FIRM</name>
<comment type="caution">
    <text evidence="1">The sequence shown here is derived from an EMBL/GenBank/DDBJ whole genome shotgun (WGS) entry which is preliminary data.</text>
</comment>
<organism evidence="1 2">
    <name type="scientific">Pelosinus baikalensis</name>
    <dbReference type="NCBI Taxonomy" id="2892015"/>
    <lineage>
        <taxon>Bacteria</taxon>
        <taxon>Bacillati</taxon>
        <taxon>Bacillota</taxon>
        <taxon>Negativicutes</taxon>
        <taxon>Selenomonadales</taxon>
        <taxon>Sporomusaceae</taxon>
        <taxon>Pelosinus</taxon>
    </lineage>
</organism>
<evidence type="ECO:0000313" key="1">
    <source>
        <dbReference type="EMBL" id="MCC5465555.1"/>
    </source>
</evidence>
<sequence length="71" mass="8213">MGDKLVIVFNGAVLFVTDKAEQKKIYRWFTLGNEQTAFVTAHSSFGNRKSEQEHIINRNNVSFMTFEDDQL</sequence>
<proteinExistence type="predicted"/>
<dbReference type="RefSeq" id="WP_229534804.1">
    <property type="nucleotide sequence ID" value="NZ_JAJHJB010000010.1"/>
</dbReference>